<accession>W2LLE8</accession>
<evidence type="ECO:0000256" key="1">
    <source>
        <dbReference type="SAM" id="MobiDB-lite"/>
    </source>
</evidence>
<feature type="region of interest" description="Disordered" evidence="1">
    <location>
        <begin position="114"/>
        <end position="133"/>
    </location>
</feature>
<proteinExistence type="predicted"/>
<evidence type="ECO:0000313" key="2">
    <source>
        <dbReference type="EMBL" id="ETL98308.1"/>
    </source>
</evidence>
<dbReference type="EMBL" id="KI678572">
    <property type="protein sequence ID" value="ETL98308.1"/>
    <property type="molecule type" value="Genomic_DNA"/>
</dbReference>
<sequence length="266" mass="30261">MQTRCPRCFPLPSCPAPLTNCNTHLSHRMEIFGRGFTAFNQLNVLMPLTKILRSGVSDVAIARVVPASFINMKSLLRRFHRAPSSEANVPCSNSRQSRFSRSSRITQKAFVPTVKPLPESLESPTRSRKRDRLRNYLARRRESKTKDNLPYLWPAILSADKEEIRSSDDTEDGDDVYMVDYHSDSDSDDDSLCEDDYVTPPVAIPEMYRRQDRQGGITVAGARVLFTYAAFKRQQMMRGKLQSIPEVDQLSIPLGLHREHIVIGAY</sequence>
<gene>
    <name evidence="2" type="ORF">L917_04604</name>
</gene>
<dbReference type="OrthoDB" id="127096at2759"/>
<dbReference type="VEuPathDB" id="FungiDB:PPTG_19209"/>
<reference evidence="2" key="1">
    <citation type="submission" date="2013-11" db="EMBL/GenBank/DDBJ databases">
        <title>The Genome Sequence of Phytophthora parasitica CHvinca01.</title>
        <authorList>
            <consortium name="The Broad Institute Genomics Platform"/>
            <person name="Russ C."/>
            <person name="Tyler B."/>
            <person name="Panabieres F."/>
            <person name="Shan W."/>
            <person name="Tripathy S."/>
            <person name="Grunwald N."/>
            <person name="Machado M."/>
            <person name="Johnson C.S."/>
            <person name="Arredondo F."/>
            <person name="Hong C."/>
            <person name="Coffey M."/>
            <person name="Young S.K."/>
            <person name="Zeng Q."/>
            <person name="Gargeya S."/>
            <person name="Fitzgerald M."/>
            <person name="Abouelleil A."/>
            <person name="Alvarado L."/>
            <person name="Chapman S.B."/>
            <person name="Gainer-Dewar J."/>
            <person name="Goldberg J."/>
            <person name="Griggs A."/>
            <person name="Gujja S."/>
            <person name="Hansen M."/>
            <person name="Howarth C."/>
            <person name="Imamovic A."/>
            <person name="Ireland A."/>
            <person name="Larimer J."/>
            <person name="McCowan C."/>
            <person name="Murphy C."/>
            <person name="Pearson M."/>
            <person name="Poon T.W."/>
            <person name="Priest M."/>
            <person name="Roberts A."/>
            <person name="Saif S."/>
            <person name="Shea T."/>
            <person name="Sykes S."/>
            <person name="Wortman J."/>
            <person name="Nusbaum C."/>
            <person name="Birren B."/>
        </authorList>
    </citation>
    <scope>NUCLEOTIDE SEQUENCE [LARGE SCALE GENOMIC DNA]</scope>
    <source>
        <strain evidence="2">CHvinca01</strain>
    </source>
</reference>
<organism evidence="2">
    <name type="scientific">Phytophthora nicotianae</name>
    <name type="common">Potato buckeye rot agent</name>
    <name type="synonym">Phytophthora parasitica</name>
    <dbReference type="NCBI Taxonomy" id="4792"/>
    <lineage>
        <taxon>Eukaryota</taxon>
        <taxon>Sar</taxon>
        <taxon>Stramenopiles</taxon>
        <taxon>Oomycota</taxon>
        <taxon>Peronosporomycetes</taxon>
        <taxon>Peronosporales</taxon>
        <taxon>Peronosporaceae</taxon>
        <taxon>Phytophthora</taxon>
    </lineage>
</organism>
<protein>
    <submittedName>
        <fullName evidence="2">Uncharacterized protein</fullName>
    </submittedName>
</protein>
<dbReference type="AlphaFoldDB" id="W2LLE8"/>
<dbReference type="Proteomes" id="UP000054423">
    <property type="component" value="Unassembled WGS sequence"/>
</dbReference>
<feature type="region of interest" description="Disordered" evidence="1">
    <location>
        <begin position="163"/>
        <end position="193"/>
    </location>
</feature>
<name>W2LLE8_PHYNI</name>